<dbReference type="Proteomes" id="UP000053239">
    <property type="component" value="Unassembled WGS sequence"/>
</dbReference>
<dbReference type="Pfam" id="PF05795">
    <property type="entry name" value="Plasmodium_Vir"/>
    <property type="match status" value="1"/>
</dbReference>
<gene>
    <name evidence="2" type="ORF">PVNG_05389</name>
</gene>
<sequence>MADIDERISMTSSYNYGRLRNESHRSSDPKDENTCNALNKKLGREYNSFKEFCMQLAGMLKNYRDISLSLSDKSIKCITLNMWMHEKIYDMLKTKEEYYPGKIINEIRDIWTYYTESTNCDIREELSNKYDFLDNKELFDYTINYENIKLHLADKGHKCTKEFKNYIKGIQKIYERQKGKHVSQGDHVYCDILDHFEKVNTPEKLAAVTCTEVQDRANNLVEESGAETSRYPEEPGTPGQTGLYGLQWQRGLRWGMNSQDFQGPSPILPQAEGTSPTKSVTAGISLAGIPVFSYLLYKVNTDCL</sequence>
<feature type="region of interest" description="Disordered" evidence="1">
    <location>
        <begin position="223"/>
        <end position="242"/>
    </location>
</feature>
<accession>A0A0J9TW45</accession>
<evidence type="ECO:0000256" key="1">
    <source>
        <dbReference type="SAM" id="MobiDB-lite"/>
    </source>
</evidence>
<reference evidence="2 3" key="1">
    <citation type="submission" date="2011-09" db="EMBL/GenBank/DDBJ databases">
        <title>The Genome Sequence of Plasmodium vivax North Korean.</title>
        <authorList>
            <consortium name="The Broad Institute Genome Sequencing Platform"/>
            <consortium name="The Broad Institute Genome Sequencing Center for Infectious Disease"/>
            <person name="Neafsey D."/>
            <person name="Carlton J."/>
            <person name="Barnwell J."/>
            <person name="Collins W."/>
            <person name="Escalante A."/>
            <person name="Mullikin J."/>
            <person name="Saul A."/>
            <person name="Guigo R."/>
            <person name="Camara F."/>
            <person name="Young S.K."/>
            <person name="Zeng Q."/>
            <person name="Gargeya S."/>
            <person name="Fitzgerald M."/>
            <person name="Haas B."/>
            <person name="Abouelleil A."/>
            <person name="Alvarado L."/>
            <person name="Arachchi H.M."/>
            <person name="Berlin A."/>
            <person name="Brown A."/>
            <person name="Chapman S.B."/>
            <person name="Chen Z."/>
            <person name="Dunbar C."/>
            <person name="Freedman E."/>
            <person name="Gearin G."/>
            <person name="Gellesch M."/>
            <person name="Goldberg J."/>
            <person name="Griggs A."/>
            <person name="Gujja S."/>
            <person name="Heiman D."/>
            <person name="Howarth C."/>
            <person name="Larson L."/>
            <person name="Lui A."/>
            <person name="MacDonald P.J.P."/>
            <person name="Montmayeur A."/>
            <person name="Murphy C."/>
            <person name="Neiman D."/>
            <person name="Pearson M."/>
            <person name="Priest M."/>
            <person name="Roberts A."/>
            <person name="Saif S."/>
            <person name="Shea T."/>
            <person name="Shenoy N."/>
            <person name="Sisk P."/>
            <person name="Stolte C."/>
            <person name="Sykes S."/>
            <person name="Wortman J."/>
            <person name="Nusbaum C."/>
            <person name="Birren B."/>
        </authorList>
    </citation>
    <scope>NUCLEOTIDE SEQUENCE [LARGE SCALE GENOMIC DNA]</scope>
    <source>
        <strain evidence="2 3">North Korean</strain>
    </source>
</reference>
<dbReference type="EMBL" id="KQ235342">
    <property type="protein sequence ID" value="KNA00221.1"/>
    <property type="molecule type" value="Genomic_DNA"/>
</dbReference>
<evidence type="ECO:0000313" key="2">
    <source>
        <dbReference type="EMBL" id="KNA00221.1"/>
    </source>
</evidence>
<dbReference type="OrthoDB" id="383808at2759"/>
<dbReference type="InterPro" id="IPR008780">
    <property type="entry name" value="Plasmodium_Vir"/>
</dbReference>
<proteinExistence type="predicted"/>
<organism evidence="2 3">
    <name type="scientific">Plasmodium vivax North Korean</name>
    <dbReference type="NCBI Taxonomy" id="1035514"/>
    <lineage>
        <taxon>Eukaryota</taxon>
        <taxon>Sar</taxon>
        <taxon>Alveolata</taxon>
        <taxon>Apicomplexa</taxon>
        <taxon>Aconoidasida</taxon>
        <taxon>Haemosporida</taxon>
        <taxon>Plasmodiidae</taxon>
        <taxon>Plasmodium</taxon>
        <taxon>Plasmodium (Plasmodium)</taxon>
    </lineage>
</organism>
<evidence type="ECO:0000313" key="3">
    <source>
        <dbReference type="Proteomes" id="UP000053239"/>
    </source>
</evidence>
<dbReference type="AlphaFoldDB" id="A0A0J9TW45"/>
<protein>
    <submittedName>
        <fullName evidence="2">Variable surface protein Vir27g</fullName>
    </submittedName>
</protein>
<name>A0A0J9TW45_PLAVI</name>